<reference evidence="1" key="1">
    <citation type="submission" date="2016-12" db="EMBL/GenBank/DDBJ databases">
        <title>The genomes of Aspergillus section Nigri reveals drivers in fungal speciation.</title>
        <authorList>
            <consortium name="DOE Joint Genome Institute"/>
            <person name="Vesth T.C."/>
            <person name="Nybo J."/>
            <person name="Theobald S."/>
            <person name="Brandl J."/>
            <person name="Frisvad J.C."/>
            <person name="Nielsen K.F."/>
            <person name="Lyhne E.K."/>
            <person name="Kogle M.E."/>
            <person name="Kuo A."/>
            <person name="Riley R."/>
            <person name="Clum A."/>
            <person name="Nolan M."/>
            <person name="Lipzen A."/>
            <person name="Salamov A."/>
            <person name="Henrissat B."/>
            <person name="Wiebenga A."/>
            <person name="De Vries R.P."/>
            <person name="Grigoriev I.V."/>
            <person name="Mortensen U.H."/>
            <person name="Andersen M.R."/>
            <person name="Baker S.E."/>
        </authorList>
    </citation>
    <scope>NUCLEOTIDE SEQUENCE [LARGE SCALE GENOMIC DNA]</scope>
    <source>
        <strain evidence="1">CBS 115656</strain>
    </source>
</reference>
<dbReference type="GeneID" id="37131888"/>
<protein>
    <submittedName>
        <fullName evidence="1">Uncharacterized protein</fullName>
    </submittedName>
</protein>
<keyword evidence="2" id="KW-1185">Reference proteome</keyword>
<name>A0A318YMW5_ASPNB</name>
<sequence length="112" mass="12296">MQPSCAVRVVSGCSSHARCSKGGQVCIIKKLTTTLVSCKVPTYLLGWLQLMTSFGVFPSPPLLCLRKRPFLLLQFHPLSPPPVIGSWYVCKECPGTGKQGPDNPNNHSLRMR</sequence>
<proteinExistence type="predicted"/>
<dbReference type="AlphaFoldDB" id="A0A318YMW5"/>
<evidence type="ECO:0000313" key="1">
    <source>
        <dbReference type="EMBL" id="PYH34073.1"/>
    </source>
</evidence>
<organism evidence="1 2">
    <name type="scientific">Aspergillus neoniger (strain CBS 115656)</name>
    <dbReference type="NCBI Taxonomy" id="1448310"/>
    <lineage>
        <taxon>Eukaryota</taxon>
        <taxon>Fungi</taxon>
        <taxon>Dikarya</taxon>
        <taxon>Ascomycota</taxon>
        <taxon>Pezizomycotina</taxon>
        <taxon>Eurotiomycetes</taxon>
        <taxon>Eurotiomycetidae</taxon>
        <taxon>Eurotiales</taxon>
        <taxon>Aspergillaceae</taxon>
        <taxon>Aspergillus</taxon>
        <taxon>Aspergillus subgen. Circumdati</taxon>
    </lineage>
</organism>
<gene>
    <name evidence="1" type="ORF">BO87DRAFT_62397</name>
</gene>
<accession>A0A318YMW5</accession>
<dbReference type="EMBL" id="KZ821461">
    <property type="protein sequence ID" value="PYH34073.1"/>
    <property type="molecule type" value="Genomic_DNA"/>
</dbReference>
<dbReference type="Proteomes" id="UP000247647">
    <property type="component" value="Unassembled WGS sequence"/>
</dbReference>
<evidence type="ECO:0000313" key="2">
    <source>
        <dbReference type="Proteomes" id="UP000247647"/>
    </source>
</evidence>
<dbReference type="RefSeq" id="XP_025479551.1">
    <property type="nucleotide sequence ID" value="XM_025629432.1"/>
</dbReference>